<dbReference type="InterPro" id="IPR036964">
    <property type="entry name" value="RASGEF_cat_dom_sf"/>
</dbReference>
<dbReference type="GO" id="GO:0005085">
    <property type="term" value="F:guanyl-nucleotide exchange factor activity"/>
    <property type="evidence" value="ECO:0007669"/>
    <property type="project" value="UniProtKB-KW"/>
</dbReference>
<dbReference type="PANTHER" id="PTHR23113">
    <property type="entry name" value="GUANINE NUCLEOTIDE EXCHANGE FACTOR"/>
    <property type="match status" value="1"/>
</dbReference>
<dbReference type="SUPFAM" id="SSF48366">
    <property type="entry name" value="Ras GEF"/>
    <property type="match status" value="1"/>
</dbReference>
<dbReference type="PANTHER" id="PTHR23113:SF368">
    <property type="entry name" value="CELL DIVISION CONTROL PROTEIN 25"/>
    <property type="match status" value="1"/>
</dbReference>
<gene>
    <name evidence="4" type="ORF">WN48_09663</name>
</gene>
<dbReference type="Gene3D" id="1.10.840.10">
    <property type="entry name" value="Ras guanine-nucleotide exchange factors catalytic domain"/>
    <property type="match status" value="1"/>
</dbReference>
<evidence type="ECO:0000256" key="2">
    <source>
        <dbReference type="PROSITE-ProRule" id="PRU00168"/>
    </source>
</evidence>
<dbReference type="Proteomes" id="UP000250275">
    <property type="component" value="Unassembled WGS sequence"/>
</dbReference>
<dbReference type="SMART" id="SM00147">
    <property type="entry name" value="RasGEF"/>
    <property type="match status" value="1"/>
</dbReference>
<dbReference type="InterPro" id="IPR001895">
    <property type="entry name" value="RASGEF_cat_dom"/>
</dbReference>
<proteinExistence type="predicted"/>
<dbReference type="Pfam" id="PF00617">
    <property type="entry name" value="RasGEF"/>
    <property type="match status" value="1"/>
</dbReference>
<evidence type="ECO:0000256" key="1">
    <source>
        <dbReference type="ARBA" id="ARBA00022658"/>
    </source>
</evidence>
<dbReference type="AlphaFoldDB" id="A0A310SJA9"/>
<feature type="domain" description="Ras-GEF" evidence="3">
    <location>
        <begin position="624"/>
        <end position="865"/>
    </location>
</feature>
<dbReference type="PROSITE" id="PS50009">
    <property type="entry name" value="RASGEF_CAT"/>
    <property type="match status" value="1"/>
</dbReference>
<protein>
    <submittedName>
        <fullName evidence="4">Ras guanine nucleotide exchange factor Y</fullName>
    </submittedName>
</protein>
<dbReference type="GO" id="GO:0007265">
    <property type="term" value="P:Ras protein signal transduction"/>
    <property type="evidence" value="ECO:0007669"/>
    <property type="project" value="TreeGrafter"/>
</dbReference>
<dbReference type="InterPro" id="IPR023578">
    <property type="entry name" value="Ras_GEF_dom_sf"/>
</dbReference>
<sequence>MHPTRKTKPPRRRTRNCEIRENRIQKLLASEYSDFVDVVLVESPFAETSRNGRGIRQVCLGLTPSKLIVAADVLKRNPEFFCPRALDPSIESFELISLYPLRCVNLSVFNRRHRKTLKASGNIVRFIDGRVSYYELGGLHGRNVFWKKWCEQVESLLASRMNGSSLSETTAASSSSSSTLYVLSSEIEIRKDPKKNGKRAVCRIWTHYGGAGDYAPPTWRQKDLYLGPSYSELVDGRYTPIPIRFAGASLKEIKAELQDFSPNRIEKGSRSWPTCRCFKDKHKNNGLCDVLFIRGHNCKYYNTSKFYATCQTCPRNHLQAKIFEDRVSEKRNVWYKEDTLDETLAKKESHDESRNPKKCLTRRISRFGFGVPEKCHSGLVLGPIHSERDCFPLKPSTKHVQNFYVLMENGVKIWEGKGKGRSKSTRHSRHFRRYGLCTAPHFLYALGPWSVQPGERNTFRGRRSFSLVTIRRQPTDSELKLPVSRRQLSASISYTALQSGRFGSIGTTAKGRLVLFWTPEYWYRPRPACAAYRELRRHLNHLRNFRQEKEQPTKRKLFSRRKRCQCEEDSIIAPEEKPSFLERIFSANRSCKKKKKFENQENSTTLQLRRLLRMDFRITIWDINSNILAMQLTLIDRDLFARIPAEEIEILVFQRSSRNAPNLAAWIAFSHRVSCLIASEILSIKRLAMRSRIIARLINAARKCFAMGNFHSCRSILSGLQVPPIFRLRNTWDYLRIHHANRYEVMEKLCKVYKSPCTLGYQRAWTKVERSSSCIPHVADLLLRLLSLNYPEHPRQSNDIRTNDKPKRTKGLTAESINIKKDMSLKDNENLGQNQSSSKGILTSVLTRIKFKRNTDRKTIYEEKTDSTWTVREQDLAWKYFYRWYNAILKSKVLRKEQERLRDMDPRMKHVLEVVSWLTDCQKRAQGYEFPVHSFTKEFLLKTRYREDRENFLISLKVEPSMIT</sequence>
<name>A0A310SJA9_9HYME</name>
<evidence type="ECO:0000313" key="4">
    <source>
        <dbReference type="EMBL" id="OAD53650.1"/>
    </source>
</evidence>
<dbReference type="OrthoDB" id="6021951at2759"/>
<keyword evidence="5" id="KW-1185">Reference proteome</keyword>
<dbReference type="GO" id="GO:0005886">
    <property type="term" value="C:plasma membrane"/>
    <property type="evidence" value="ECO:0007669"/>
    <property type="project" value="TreeGrafter"/>
</dbReference>
<evidence type="ECO:0000259" key="3">
    <source>
        <dbReference type="PROSITE" id="PS50009"/>
    </source>
</evidence>
<organism evidence="4 5">
    <name type="scientific">Eufriesea mexicana</name>
    <dbReference type="NCBI Taxonomy" id="516756"/>
    <lineage>
        <taxon>Eukaryota</taxon>
        <taxon>Metazoa</taxon>
        <taxon>Ecdysozoa</taxon>
        <taxon>Arthropoda</taxon>
        <taxon>Hexapoda</taxon>
        <taxon>Insecta</taxon>
        <taxon>Pterygota</taxon>
        <taxon>Neoptera</taxon>
        <taxon>Endopterygota</taxon>
        <taxon>Hymenoptera</taxon>
        <taxon>Apocrita</taxon>
        <taxon>Aculeata</taxon>
        <taxon>Apoidea</taxon>
        <taxon>Anthophila</taxon>
        <taxon>Apidae</taxon>
        <taxon>Eufriesea</taxon>
    </lineage>
</organism>
<reference evidence="4 5" key="1">
    <citation type="submission" date="2015-07" db="EMBL/GenBank/DDBJ databases">
        <title>The genome of Eufriesea mexicana.</title>
        <authorList>
            <person name="Pan H."/>
            <person name="Kapheim K."/>
        </authorList>
    </citation>
    <scope>NUCLEOTIDE SEQUENCE [LARGE SCALE GENOMIC DNA]</scope>
    <source>
        <strain evidence="4">0111107269</strain>
        <tissue evidence="4">Whole body</tissue>
    </source>
</reference>
<keyword evidence="1 2" id="KW-0344">Guanine-nucleotide releasing factor</keyword>
<dbReference type="EMBL" id="KQ766603">
    <property type="protein sequence ID" value="OAD53650.1"/>
    <property type="molecule type" value="Genomic_DNA"/>
</dbReference>
<evidence type="ECO:0000313" key="5">
    <source>
        <dbReference type="Proteomes" id="UP000250275"/>
    </source>
</evidence>
<dbReference type="InterPro" id="IPR008937">
    <property type="entry name" value="Ras-like_GEF"/>
</dbReference>
<accession>A0A310SJA9</accession>